<evidence type="ECO:0000256" key="2">
    <source>
        <dbReference type="PROSITE-ProRule" id="PRU00239"/>
    </source>
</evidence>
<reference evidence="4 5" key="1">
    <citation type="submission" date="2010-04" db="EMBL/GenBank/DDBJ databases">
        <authorList>
            <person name="Qin X."/>
            <person name="Bachman B."/>
            <person name="Battles P."/>
            <person name="Bell A."/>
            <person name="Bess C."/>
            <person name="Bickham C."/>
            <person name="Chaboub L."/>
            <person name="Chen D."/>
            <person name="Coyle M."/>
            <person name="Deiros D.R."/>
            <person name="Dinh H."/>
            <person name="Forbes L."/>
            <person name="Fowler G."/>
            <person name="Francisco L."/>
            <person name="Fu Q."/>
            <person name="Gubbala S."/>
            <person name="Hale W."/>
            <person name="Han Y."/>
            <person name="Hemphill L."/>
            <person name="Highlander S.K."/>
            <person name="Hirani K."/>
            <person name="Hogues M."/>
            <person name="Jackson L."/>
            <person name="Jakkamsetti A."/>
            <person name="Javaid M."/>
            <person name="Jiang H."/>
            <person name="Korchina V."/>
            <person name="Kovar C."/>
            <person name="Lara F."/>
            <person name="Lee S."/>
            <person name="Mata R."/>
            <person name="Mathew T."/>
            <person name="Moen C."/>
            <person name="Morales K."/>
            <person name="Munidasa M."/>
            <person name="Nazareth L."/>
            <person name="Ngo R."/>
            <person name="Nguyen L."/>
            <person name="Okwuonu G."/>
            <person name="Ongeri F."/>
            <person name="Patil S."/>
            <person name="Petrosino J."/>
            <person name="Pham C."/>
            <person name="Pham P."/>
            <person name="Pu L.-L."/>
            <person name="Puazo M."/>
            <person name="Raj R."/>
            <person name="Reid J."/>
            <person name="Rouhana J."/>
            <person name="Saada N."/>
            <person name="Shang Y."/>
            <person name="Simmons D."/>
            <person name="Thornton R."/>
            <person name="Warren J."/>
            <person name="Weissenberger G."/>
            <person name="Zhang J."/>
            <person name="Zhang L."/>
            <person name="Zhou C."/>
            <person name="Zhu D."/>
            <person name="Muzny D."/>
            <person name="Worley K."/>
            <person name="Gibbs R."/>
        </authorList>
    </citation>
    <scope>NUCLEOTIDE SEQUENCE [LARGE SCALE GENOMIC DNA]</scope>
    <source>
        <strain evidence="4 5">ATCC 49030</strain>
    </source>
</reference>
<dbReference type="InterPro" id="IPR038765">
    <property type="entry name" value="Papain-like_cys_pep_sf"/>
</dbReference>
<feature type="active site" evidence="2">
    <location>
        <position position="114"/>
    </location>
</feature>
<dbReference type="OrthoDB" id="4617536at2"/>
<keyword evidence="5" id="KW-1185">Reference proteome</keyword>
<dbReference type="InterPro" id="IPR000169">
    <property type="entry name" value="Pept_cys_AS"/>
</dbReference>
<dbReference type="GO" id="GO:0004198">
    <property type="term" value="F:calcium-dependent cysteine-type endopeptidase activity"/>
    <property type="evidence" value="ECO:0007669"/>
    <property type="project" value="InterPro"/>
</dbReference>
<dbReference type="SUPFAM" id="SSF54001">
    <property type="entry name" value="Cysteine proteinases"/>
    <property type="match status" value="1"/>
</dbReference>
<evidence type="ECO:0000256" key="1">
    <source>
        <dbReference type="ARBA" id="ARBA00007623"/>
    </source>
</evidence>
<dbReference type="PROSITE" id="PS50203">
    <property type="entry name" value="CALPAIN_CAT"/>
    <property type="match status" value="1"/>
</dbReference>
<feature type="active site" evidence="2">
    <location>
        <position position="298"/>
    </location>
</feature>
<keyword evidence="2" id="KW-0378">Hydrolase</keyword>
<dbReference type="InterPro" id="IPR001300">
    <property type="entry name" value="Peptidase_C2_calpain_cat"/>
</dbReference>
<evidence type="ECO:0000313" key="4">
    <source>
        <dbReference type="EMBL" id="EFG46659.1"/>
    </source>
</evidence>
<dbReference type="GO" id="GO:0006508">
    <property type="term" value="P:proteolysis"/>
    <property type="evidence" value="ECO:0007669"/>
    <property type="project" value="UniProtKB-KW"/>
</dbReference>
<sequence length="332" mass="37058">MLFKFKYSTWKPNHSTLRTVIAELEAIHSLALTHGLSSVRADLGTINAFLVTNPKARAVRTALIQHLHVHRPELTYLLKYLPAVEPRFRGPATHELARLHDGVTQVRQGQLGDCWLIATLAACENAKPGFTASLIEHSPHINSPHTVHTAGVRLHSPWPRTIAVTRWVPRRHRAGDNRLDANNASLVEKAVASLVHSYVRIQFNFAGTALWLLTGTWCPARPVPRDLGVVREWLASGRPVVASTLVHRRGARRLPREDHPDRWVGVMAGHVYVVCEVLRCDEDGRTDDDAPWRVHVHNPLGSAEGEPRRTDLFLSAAQFKRAFLSVNVGPVV</sequence>
<dbReference type="PROSITE" id="PS00139">
    <property type="entry name" value="THIOL_PROTEASE_CYS"/>
    <property type="match status" value="1"/>
</dbReference>
<dbReference type="eggNOG" id="ENOG5030KT5">
    <property type="taxonomic scope" value="Bacteria"/>
</dbReference>
<dbReference type="Pfam" id="PF00648">
    <property type="entry name" value="Peptidase_C2"/>
    <property type="match status" value="1"/>
</dbReference>
<organism evidence="4 5">
    <name type="scientific">Brevibacterium mcbrellneri ATCC 49030</name>
    <dbReference type="NCBI Taxonomy" id="585530"/>
    <lineage>
        <taxon>Bacteria</taxon>
        <taxon>Bacillati</taxon>
        <taxon>Actinomycetota</taxon>
        <taxon>Actinomycetes</taxon>
        <taxon>Micrococcales</taxon>
        <taxon>Brevibacteriaceae</taxon>
        <taxon>Brevibacterium</taxon>
    </lineage>
</organism>
<evidence type="ECO:0000313" key="5">
    <source>
        <dbReference type="Proteomes" id="UP000005714"/>
    </source>
</evidence>
<comment type="similarity">
    <text evidence="1">Belongs to the peptidase C2 family.</text>
</comment>
<name>D4YQ94_9MICO</name>
<dbReference type="AlphaFoldDB" id="D4YQ94"/>
<keyword evidence="2" id="KW-0645">Protease</keyword>
<feature type="active site" evidence="2">
    <location>
        <position position="270"/>
    </location>
</feature>
<feature type="domain" description="Calpain catalytic" evidence="3">
    <location>
        <begin position="104"/>
        <end position="319"/>
    </location>
</feature>
<proteinExistence type="inferred from homology"/>
<keyword evidence="2" id="KW-0788">Thiol protease</keyword>
<accession>D4YQ94</accession>
<comment type="caution">
    <text evidence="4">The sequence shown here is derived from an EMBL/GenBank/DDBJ whole genome shotgun (WGS) entry which is preliminary data.</text>
</comment>
<dbReference type="EMBL" id="ADNU01000069">
    <property type="protein sequence ID" value="EFG46659.1"/>
    <property type="molecule type" value="Genomic_DNA"/>
</dbReference>
<evidence type="ECO:0000259" key="3">
    <source>
        <dbReference type="PROSITE" id="PS50203"/>
    </source>
</evidence>
<dbReference type="STRING" id="585530.HMPREF0183_2104"/>
<dbReference type="RefSeq" id="WP_005885794.1">
    <property type="nucleotide sequence ID" value="NZ_ADNU01000069.1"/>
</dbReference>
<protein>
    <recommendedName>
        <fullName evidence="3">Calpain catalytic domain-containing protein</fullName>
    </recommendedName>
</protein>
<dbReference type="Proteomes" id="UP000005714">
    <property type="component" value="Unassembled WGS sequence"/>
</dbReference>
<gene>
    <name evidence="4" type="ORF">HMPREF0183_2104</name>
</gene>